<feature type="transmembrane region" description="Helical" evidence="1">
    <location>
        <begin position="21"/>
        <end position="43"/>
    </location>
</feature>
<proteinExistence type="predicted"/>
<keyword evidence="1" id="KW-0812">Transmembrane</keyword>
<reference evidence="3" key="1">
    <citation type="submission" date="2018-10" db="EMBL/GenBank/DDBJ databases">
        <authorList>
            <consortium name="PulseNet: The National Subtyping Network for Foodborne Disease Surveillance"/>
            <person name="Tarr C.L."/>
            <person name="Trees E."/>
            <person name="Katz L.S."/>
            <person name="Carleton-Romer H.A."/>
            <person name="Stroika S."/>
            <person name="Kucerova Z."/>
            <person name="Roache K.F."/>
            <person name="Sabol A.L."/>
            <person name="Besser J."/>
            <person name="Gerner-Smidt P."/>
        </authorList>
    </citation>
    <scope>NUCLEOTIDE SEQUENCE [LARGE SCALE GENOMIC DNA]</scope>
    <source>
        <strain evidence="2">2012K-0227</strain>
        <strain evidence="3">PNUSAS038541</strain>
    </source>
</reference>
<keyword evidence="1" id="KW-0472">Membrane</keyword>
<protein>
    <submittedName>
        <fullName evidence="3">Ethanolamine utilization protein EutE</fullName>
    </submittedName>
</protein>
<feature type="transmembrane region" description="Helical" evidence="1">
    <location>
        <begin position="55"/>
        <end position="73"/>
    </location>
</feature>
<comment type="caution">
    <text evidence="3">The sequence shown here is derived from an EMBL/GenBank/DDBJ whole genome shotgun (WGS) entry which is preliminary data.</text>
</comment>
<sequence>MQMVKTKDRFPGWWPLYYLLRIAYFCLGIPFLLLFIIFGMLSITSSKYVTQADYIYTYVCLFLLIAPCLWLYTKAKRKKNTIHYVVQKIKDTGYFSPEKGFEGLSLINSTYFGIDIRKGTILYIRIYPNNIMDVIGLDIHNFTRTVTEDKELKIYTKYVNMPMIPVTSWCTSPSSAANTMHAMAERSYDYPVDFPRMIQEKRKEWEKVAGIPVAEVF</sequence>
<dbReference type="Proteomes" id="UP000839924">
    <property type="component" value="Unassembled WGS sequence"/>
</dbReference>
<keyword evidence="1" id="KW-1133">Transmembrane helix</keyword>
<organism evidence="3">
    <name type="scientific">Salmonella enterica</name>
    <name type="common">Salmonella choleraesuis</name>
    <dbReference type="NCBI Taxonomy" id="28901"/>
    <lineage>
        <taxon>Bacteria</taxon>
        <taxon>Pseudomonadati</taxon>
        <taxon>Pseudomonadota</taxon>
        <taxon>Gammaproteobacteria</taxon>
        <taxon>Enterobacterales</taxon>
        <taxon>Enterobacteriaceae</taxon>
        <taxon>Salmonella</taxon>
    </lineage>
</organism>
<dbReference type="EMBL" id="RVIJ01000062">
    <property type="protein sequence ID" value="MLW03783.1"/>
    <property type="molecule type" value="Genomic_DNA"/>
</dbReference>
<evidence type="ECO:0000256" key="1">
    <source>
        <dbReference type="SAM" id="Phobius"/>
    </source>
</evidence>
<dbReference type="EMBL" id="AAGKWS010000014">
    <property type="protein sequence ID" value="EBP1765198.1"/>
    <property type="molecule type" value="Genomic_DNA"/>
</dbReference>
<accession>A0A3J2LI68</accession>
<evidence type="ECO:0000313" key="3">
    <source>
        <dbReference type="EMBL" id="MLW03783.1"/>
    </source>
</evidence>
<dbReference type="AlphaFoldDB" id="A0A3J2LI68"/>
<evidence type="ECO:0000313" key="2">
    <source>
        <dbReference type="EMBL" id="EBP1765198.1"/>
    </source>
</evidence>
<gene>
    <name evidence="3" type="ORF">EAK82_27200</name>
    <name evidence="2" type="ORF">ND68_23025</name>
</gene>
<dbReference type="Proteomes" id="UP000885392">
    <property type="component" value="Unassembled WGS sequence"/>
</dbReference>
<dbReference type="NCBIfam" id="NF033891">
    <property type="entry name" value="surf_exc_IncI1"/>
    <property type="match status" value="1"/>
</dbReference>
<name>A0A3J2LI68_SALER</name>